<evidence type="ECO:0000313" key="5">
    <source>
        <dbReference type="EMBL" id="CAB4897683.1"/>
    </source>
</evidence>
<organism evidence="4">
    <name type="scientific">freshwater metagenome</name>
    <dbReference type="NCBI Taxonomy" id="449393"/>
    <lineage>
        <taxon>unclassified sequences</taxon>
        <taxon>metagenomes</taxon>
        <taxon>ecological metagenomes</taxon>
    </lineage>
</organism>
<evidence type="ECO:0000313" key="3">
    <source>
        <dbReference type="EMBL" id="CAB4614942.1"/>
    </source>
</evidence>
<proteinExistence type="predicted"/>
<evidence type="ECO:0000259" key="2">
    <source>
        <dbReference type="Pfam" id="PF15420"/>
    </source>
</evidence>
<dbReference type="InterPro" id="IPR027788">
    <property type="entry name" value="Alpha/beta-hydrolase_N_dom"/>
</dbReference>
<accession>A0A6J6LV23</accession>
<evidence type="ECO:0000259" key="1">
    <source>
        <dbReference type="Pfam" id="PF10081"/>
    </source>
</evidence>
<gene>
    <name evidence="3" type="ORF">UFOPK1908_00308</name>
    <name evidence="4" type="ORF">UFOPK2282_00745</name>
    <name evidence="5" type="ORF">UFOPK3576_00287</name>
</gene>
<feature type="domain" description="Alpha/beta-hydrolase N-terminal" evidence="2">
    <location>
        <begin position="182"/>
        <end position="312"/>
    </location>
</feature>
<dbReference type="EMBL" id="CAEZWR010000072">
    <property type="protein sequence ID" value="CAB4664275.1"/>
    <property type="molecule type" value="Genomic_DNA"/>
</dbReference>
<name>A0A6J6LV23_9ZZZZ</name>
<dbReference type="InterPro" id="IPR027787">
    <property type="entry name" value="Alpha/beta-hydrolase_catalytic"/>
</dbReference>
<reference evidence="4" key="1">
    <citation type="submission" date="2020-05" db="EMBL/GenBank/DDBJ databases">
        <authorList>
            <person name="Chiriac C."/>
            <person name="Salcher M."/>
            <person name="Ghai R."/>
            <person name="Kavagutti S V."/>
        </authorList>
    </citation>
    <scope>NUCLEOTIDE SEQUENCE</scope>
</reference>
<dbReference type="Pfam" id="PF10081">
    <property type="entry name" value="Abhydrolase_9"/>
    <property type="match status" value="1"/>
</dbReference>
<dbReference type="EMBL" id="CAFBMO010000007">
    <property type="protein sequence ID" value="CAB4897683.1"/>
    <property type="molecule type" value="Genomic_DNA"/>
</dbReference>
<dbReference type="Pfam" id="PF15420">
    <property type="entry name" value="Abhydrolase_9_N"/>
    <property type="match status" value="1"/>
</dbReference>
<evidence type="ECO:0000313" key="4">
    <source>
        <dbReference type="EMBL" id="CAB4664275.1"/>
    </source>
</evidence>
<protein>
    <submittedName>
        <fullName evidence="4">Unannotated protein</fullName>
    </submittedName>
</protein>
<dbReference type="AlphaFoldDB" id="A0A6J6LV23"/>
<dbReference type="EMBL" id="CAEZVB010000006">
    <property type="protein sequence ID" value="CAB4614942.1"/>
    <property type="molecule type" value="Genomic_DNA"/>
</dbReference>
<sequence>MSFLSRAVGALGPNRSLPERVALFAAAAAVGPSFEPGLQPRKTMDQAIATGVISAATLSLVTATQSTIESLGNAVMKTRGIDRTHATSATKLLFNVGTNLAFAGVTEAVARLLPPHEDEQLRRGLTRVAAQRSSKVALAGAALSGMIGTFDLIGQKVPGLRWTNQVPFALPAGIAASAFEIHRVHQNAEEYGDTTIAKVSTRNSVAIAVGVGAGVLALQAGERALASQVSKALLRVAPDYDEVANPIGHFVALAILGGALTAGYEYATRRVEQGGAAIEPAYENPPTSRFVSGSPESSVSFDSLSREGRRFTNMVLTRDEIENVMGTPATHDPIRLFVGLDTSPVLEERVELLMDELVRTHAFEREVLCFASPTGSGYINYVLAEALEYLTLGNSAIATLQYSLLPSPMSLNRTGLAVEQNRAVMYAITGYMRGMPPKKRPKFVLFGESLGALTMQDIWQHRTVEAMDRDFVHSAIFLGTPSATEFAKAWRLDKEKIDPENVMIELDNYGEYLDLPDEQRKKIRYTLLSHYNDPIPKFGTNLLLRQPWWLGPVDERPEGVPRSSRWRPGTTFVLTGVDLINAMEVIPGIFGRRGHDYREDIARFVTSTYDLPATPTQLLKMEEALRERELQWAQRRVVTEQVARAKEALKREMKSWNVNGNSESVNDELWKELVASAQAEIIAEDAARQA</sequence>
<feature type="domain" description="Alpha/beta-hydrolase catalytic" evidence="1">
    <location>
        <begin position="334"/>
        <end position="610"/>
    </location>
</feature>